<dbReference type="SUPFAM" id="SSF53335">
    <property type="entry name" value="S-adenosyl-L-methionine-dependent methyltransferases"/>
    <property type="match status" value="1"/>
</dbReference>
<dbReference type="AlphaFoldDB" id="A0A9Q1KAI1"/>
<dbReference type="FunFam" id="1.10.10.10:FF:000213">
    <property type="entry name" value="Coniferyl alcohol 9-O-methyltransferase"/>
    <property type="match status" value="1"/>
</dbReference>
<dbReference type="PANTHER" id="PTHR11746">
    <property type="entry name" value="O-METHYLTRANSFERASE"/>
    <property type="match status" value="1"/>
</dbReference>
<dbReference type="FunFam" id="3.40.50.150:FF:000057">
    <property type="entry name" value="O-methyltransferase ZRP4"/>
    <property type="match status" value="1"/>
</dbReference>
<comment type="pathway">
    <text evidence="2">Aromatic compound metabolism.</text>
</comment>
<name>A0A9Q1KAI1_9CARY</name>
<dbReference type="PROSITE" id="PS51683">
    <property type="entry name" value="SAM_OMT_II"/>
    <property type="match status" value="1"/>
</dbReference>
<dbReference type="InterPro" id="IPR012967">
    <property type="entry name" value="COMT_dimerisation"/>
</dbReference>
<comment type="subunit">
    <text evidence="3">Homodimer.</text>
</comment>
<feature type="domain" description="O-methyltransferase dimerisation" evidence="9">
    <location>
        <begin position="25"/>
        <end position="110"/>
    </location>
</feature>
<evidence type="ECO:0000313" key="10">
    <source>
        <dbReference type="EMBL" id="KAJ8439687.1"/>
    </source>
</evidence>
<dbReference type="InterPro" id="IPR029063">
    <property type="entry name" value="SAM-dependent_MTases_sf"/>
</dbReference>
<dbReference type="CDD" id="cd02440">
    <property type="entry name" value="AdoMet_MTases"/>
    <property type="match status" value="1"/>
</dbReference>
<evidence type="ECO:0000256" key="6">
    <source>
        <dbReference type="ARBA" id="ARBA00022691"/>
    </source>
</evidence>
<dbReference type="GO" id="GO:0008171">
    <property type="term" value="F:O-methyltransferase activity"/>
    <property type="evidence" value="ECO:0007669"/>
    <property type="project" value="InterPro"/>
</dbReference>
<comment type="pathway">
    <text evidence="1">Alkaloid biosynthesis.</text>
</comment>
<feature type="active site" description="Proton acceptor" evidence="7">
    <location>
        <position position="266"/>
    </location>
</feature>
<keyword evidence="5" id="KW-0808">Transferase</keyword>
<evidence type="ECO:0000256" key="5">
    <source>
        <dbReference type="ARBA" id="ARBA00022679"/>
    </source>
</evidence>
<dbReference type="Gene3D" id="1.10.10.10">
    <property type="entry name" value="Winged helix-like DNA-binding domain superfamily/Winged helix DNA-binding domain"/>
    <property type="match status" value="1"/>
</dbReference>
<evidence type="ECO:0008006" key="12">
    <source>
        <dbReference type="Google" id="ProtNLM"/>
    </source>
</evidence>
<dbReference type="Pfam" id="PF00891">
    <property type="entry name" value="Methyltransf_2"/>
    <property type="match status" value="1"/>
</dbReference>
<evidence type="ECO:0000313" key="11">
    <source>
        <dbReference type="Proteomes" id="UP001153076"/>
    </source>
</evidence>
<comment type="caution">
    <text evidence="10">The sequence shown here is derived from an EMBL/GenBank/DDBJ whole genome shotgun (WGS) entry which is preliminary data.</text>
</comment>
<dbReference type="Gene3D" id="3.40.50.150">
    <property type="entry name" value="Vaccinia Virus protein VP39"/>
    <property type="match status" value="1"/>
</dbReference>
<dbReference type="InterPro" id="IPR036390">
    <property type="entry name" value="WH_DNA-bd_sf"/>
</dbReference>
<dbReference type="Pfam" id="PF08100">
    <property type="entry name" value="Dimerisation"/>
    <property type="match status" value="1"/>
</dbReference>
<dbReference type="Proteomes" id="UP001153076">
    <property type="component" value="Unassembled WGS sequence"/>
</dbReference>
<evidence type="ECO:0000256" key="4">
    <source>
        <dbReference type="ARBA" id="ARBA00022603"/>
    </source>
</evidence>
<gene>
    <name evidence="10" type="ORF">Cgig2_010184</name>
</gene>
<dbReference type="GO" id="GO:0046983">
    <property type="term" value="F:protein dimerization activity"/>
    <property type="evidence" value="ECO:0007669"/>
    <property type="project" value="InterPro"/>
</dbReference>
<sequence length="365" mass="40402">MDSNSTVYANEHTQQLLDAQAHICNHIFYFLNSMAVKCAIELGIPDAIQKHGKPVTLNELATALDIHPTRAPSLNRLMRLLVHSRFFSKEKLANGEVVFGLTINSQLLLRNHPLSLADFAIFVLNPITVNPANHISSWFRNDTVSPFHSCHGRNIWQQAETMTEYSECLNQAMASDSRFVARLLTSSNECKSLFKGIKSLVDVGGGDGTMAKTIAEAYPGLKCVVLDLPYVVEGLQGNGLNVEYIGGNMFEAIPPAQVVLLKSILHDWSDDQCIQILQRCKEAIPSSDQGGKVIIIDIVVDENSARNEHSNAQILFDMEMMSLTNGGKERSEEEWKKIFVNAGFGCDYKVLDVLGPRSVIEICPL</sequence>
<keyword evidence="6" id="KW-0949">S-adenosyl-L-methionine</keyword>
<protein>
    <recommendedName>
        <fullName evidence="12">O-methyltransferase</fullName>
    </recommendedName>
</protein>
<dbReference type="OrthoDB" id="2410195at2759"/>
<keyword evidence="4" id="KW-0489">Methyltransferase</keyword>
<reference evidence="10" key="1">
    <citation type="submission" date="2022-04" db="EMBL/GenBank/DDBJ databases">
        <title>Carnegiea gigantea Genome sequencing and assembly v2.</title>
        <authorList>
            <person name="Copetti D."/>
            <person name="Sanderson M.J."/>
            <person name="Burquez A."/>
            <person name="Wojciechowski M.F."/>
        </authorList>
    </citation>
    <scope>NUCLEOTIDE SEQUENCE</scope>
    <source>
        <strain evidence="10">SGP5-SGP5p</strain>
        <tissue evidence="10">Aerial part</tissue>
    </source>
</reference>
<dbReference type="GO" id="GO:0032259">
    <property type="term" value="P:methylation"/>
    <property type="evidence" value="ECO:0007669"/>
    <property type="project" value="UniProtKB-KW"/>
</dbReference>
<evidence type="ECO:0000256" key="1">
    <source>
        <dbReference type="ARBA" id="ARBA00004913"/>
    </source>
</evidence>
<dbReference type="InterPro" id="IPR016461">
    <property type="entry name" value="COMT-like"/>
</dbReference>
<dbReference type="InterPro" id="IPR001077">
    <property type="entry name" value="COMT_C"/>
</dbReference>
<dbReference type="EMBL" id="JAKOGI010000210">
    <property type="protein sequence ID" value="KAJ8439687.1"/>
    <property type="molecule type" value="Genomic_DNA"/>
</dbReference>
<evidence type="ECO:0000256" key="3">
    <source>
        <dbReference type="ARBA" id="ARBA00011738"/>
    </source>
</evidence>
<evidence type="ECO:0000256" key="7">
    <source>
        <dbReference type="PIRSR" id="PIRSR005739-1"/>
    </source>
</evidence>
<organism evidence="10 11">
    <name type="scientific">Carnegiea gigantea</name>
    <dbReference type="NCBI Taxonomy" id="171969"/>
    <lineage>
        <taxon>Eukaryota</taxon>
        <taxon>Viridiplantae</taxon>
        <taxon>Streptophyta</taxon>
        <taxon>Embryophyta</taxon>
        <taxon>Tracheophyta</taxon>
        <taxon>Spermatophyta</taxon>
        <taxon>Magnoliopsida</taxon>
        <taxon>eudicotyledons</taxon>
        <taxon>Gunneridae</taxon>
        <taxon>Pentapetalae</taxon>
        <taxon>Caryophyllales</taxon>
        <taxon>Cactineae</taxon>
        <taxon>Cactaceae</taxon>
        <taxon>Cactoideae</taxon>
        <taxon>Echinocereeae</taxon>
        <taxon>Carnegiea</taxon>
    </lineage>
</organism>
<dbReference type="PIRSF" id="PIRSF005739">
    <property type="entry name" value="O-mtase"/>
    <property type="match status" value="1"/>
</dbReference>
<dbReference type="InterPro" id="IPR036388">
    <property type="entry name" value="WH-like_DNA-bd_sf"/>
</dbReference>
<evidence type="ECO:0000259" key="8">
    <source>
        <dbReference type="Pfam" id="PF00891"/>
    </source>
</evidence>
<feature type="domain" description="O-methyltransferase C-terminal" evidence="8">
    <location>
        <begin position="135"/>
        <end position="344"/>
    </location>
</feature>
<evidence type="ECO:0000256" key="2">
    <source>
        <dbReference type="ARBA" id="ARBA00005211"/>
    </source>
</evidence>
<accession>A0A9Q1KAI1</accession>
<dbReference type="SUPFAM" id="SSF46785">
    <property type="entry name" value="Winged helix' DNA-binding domain"/>
    <property type="match status" value="1"/>
</dbReference>
<proteinExistence type="predicted"/>
<keyword evidence="11" id="KW-1185">Reference proteome</keyword>
<evidence type="ECO:0000259" key="9">
    <source>
        <dbReference type="Pfam" id="PF08100"/>
    </source>
</evidence>
<dbReference type="GO" id="GO:0008757">
    <property type="term" value="F:S-adenosylmethionine-dependent methyltransferase activity"/>
    <property type="evidence" value="ECO:0007669"/>
    <property type="project" value="UniProtKB-ARBA"/>
</dbReference>